<evidence type="ECO:0000259" key="2">
    <source>
        <dbReference type="Pfam" id="PF13529"/>
    </source>
</evidence>
<dbReference type="InterPro" id="IPR039564">
    <property type="entry name" value="Peptidase_C39-like"/>
</dbReference>
<proteinExistence type="predicted"/>
<protein>
    <recommendedName>
        <fullName evidence="2">Peptidase C39-like domain-containing protein</fullName>
    </recommendedName>
</protein>
<feature type="domain" description="Peptidase C39-like" evidence="2">
    <location>
        <begin position="86"/>
        <end position="218"/>
    </location>
</feature>
<sequence length="247" mass="27700">MTITSENEVMTTDQEVAEMEEKSKDIVVTNDEFVTDDELDELSSTSSKYDNHDKVLLRKIANGLTNLEFNMWRQFIPSIESQVESQTGIWGCAVSALDILAKGTNLEQNTKISYPKLWKYAGTTQYKVENGIKYGTTNNTKIGNGFTQFAKEKKKNITHQNISNPSFNQFKSAIDNKKPAILAYGIWNAKEKARSGHAVAVEGYFASKQANYLVVADGWYAAAKYINYIPGNFLDTYGIIWSGINTI</sequence>
<dbReference type="Pfam" id="PF13529">
    <property type="entry name" value="Peptidase_C39_2"/>
    <property type="match status" value="1"/>
</dbReference>
<evidence type="ECO:0000313" key="4">
    <source>
        <dbReference type="Proteomes" id="UP000067523"/>
    </source>
</evidence>
<accession>A0A0U2MXI4</accession>
<dbReference type="AlphaFoldDB" id="A0A0U2MXI4"/>
<feature type="compositionally biased region" description="Polar residues" evidence="1">
    <location>
        <begin position="1"/>
        <end position="14"/>
    </location>
</feature>
<gene>
    <name evidence="3" type="ORF">ATZ35_10185</name>
</gene>
<keyword evidence="4" id="KW-1185">Reference proteome</keyword>
<evidence type="ECO:0000313" key="3">
    <source>
        <dbReference type="EMBL" id="ALS37507.1"/>
    </source>
</evidence>
<dbReference type="Proteomes" id="UP000067523">
    <property type="component" value="Chromosome"/>
</dbReference>
<feature type="region of interest" description="Disordered" evidence="1">
    <location>
        <begin position="1"/>
        <end position="21"/>
    </location>
</feature>
<evidence type="ECO:0000256" key="1">
    <source>
        <dbReference type="SAM" id="MobiDB-lite"/>
    </source>
</evidence>
<organism evidence="3 4">
    <name type="scientific">Enterococcus rotai</name>
    <dbReference type="NCBI Taxonomy" id="118060"/>
    <lineage>
        <taxon>Bacteria</taxon>
        <taxon>Bacillati</taxon>
        <taxon>Bacillota</taxon>
        <taxon>Bacilli</taxon>
        <taxon>Lactobacillales</taxon>
        <taxon>Enterococcaceae</taxon>
        <taxon>Enterococcus</taxon>
    </lineage>
</organism>
<dbReference type="EMBL" id="CP013655">
    <property type="protein sequence ID" value="ALS37507.1"/>
    <property type="molecule type" value="Genomic_DNA"/>
</dbReference>
<name>A0A0U2MXI4_9ENTE</name>
<dbReference type="KEGG" id="erx:ATZ35_10185"/>
<reference evidence="4" key="1">
    <citation type="submission" date="2015-12" db="EMBL/GenBank/DDBJ databases">
        <authorList>
            <person name="Lauer A."/>
            <person name="Humrighouse B."/>
            <person name="Loparev V."/>
            <person name="Shewmaker P.L."/>
            <person name="Whitney A.M."/>
            <person name="McLaughlin R.W."/>
        </authorList>
    </citation>
    <scope>NUCLEOTIDE SEQUENCE [LARGE SCALE GENOMIC DNA]</scope>
    <source>
        <strain evidence="4">LMG 26678</strain>
    </source>
</reference>
<dbReference type="Gene3D" id="3.90.70.10">
    <property type="entry name" value="Cysteine proteinases"/>
    <property type="match status" value="1"/>
</dbReference>